<feature type="compositionally biased region" description="Basic and acidic residues" evidence="1">
    <location>
        <begin position="421"/>
        <end position="430"/>
    </location>
</feature>
<dbReference type="HOGENOM" id="CLU_272484_0_0_0"/>
<dbReference type="Pfam" id="PF05762">
    <property type="entry name" value="VWA_CoxE"/>
    <property type="match status" value="1"/>
</dbReference>
<dbReference type="PANTHER" id="PTHR30634:SF7">
    <property type="entry name" value="VWA DOMAIN-CONTAINING PROTEIN"/>
    <property type="match status" value="1"/>
</dbReference>
<dbReference type="FunCoup" id="Q7US47">
    <property type="interactions" value="50"/>
</dbReference>
<feature type="compositionally biased region" description="Low complexity" evidence="1">
    <location>
        <begin position="885"/>
        <end position="898"/>
    </location>
</feature>
<evidence type="ECO:0000313" key="3">
    <source>
        <dbReference type="Proteomes" id="UP000001025"/>
    </source>
</evidence>
<accession>Q7US47</accession>
<sequence length="1291" mass="138909">METFGGTARRAGRRIGLTLMQPLLQSRTPWLIGVRHHSAALARAMPAMLNDFAPECLLVELPGDLQDWIEHLADPQTIAPVAISAVHPEHGLFFYPLADFSPEWVAIRWAKQRGIPVVACDLSVAAKSQLAHSDSEEPTDDVPGPFENHGHHDVVTTGLDELLRRCGETDTGGLWQRLVESPGFGSDHESIRRAGLMFGWAVRESSPVVSHRDLLREAAMRTAIRQAPAHSAAVVGAFHAAALLPSVIESSEEQDLQLLDGVSVESSASVGVSLVPYSFEQLDERSGYPAGVRDPVWHQRMLESSTAEQADAASAELVTAICRHLRKQGHVAGMPDACESLRMMRDLARLRGLPVAGRGEMVEAIQSCLVQGDLMGRGRAVASAAESVLIGHRTGCVTPLAPRCGLAVEIDDQLAALKLPGRESFGEDSHPTSPRSSNRYQRGSRSQRDSETKEIKLDVLRSPRDRARAVVLRRFNAAGIPYAVRVDEVQQGHRENLVERWQIGWQQGTSATIESVSRYGVTLRQVVEGMVRAVGKTPGQSEAEAETLPANILHRLQIATQCGLVTLARQALQQLSGSFRQAAGLSQLVEAITVITQIHAGQVPGLPSDKNAAYPPWVETFALPDAETQINELLQTCLQRLSGIGGSNDPADVMAIVDLLDWLTGDLQAVTLSGDQTSTSESCRVQIAHWCRRTQRTGSDRMRGAAAAALSRLDTSPDDFRATETGDQWTALTRGWLDSTGNREGRQRLQYALAGATQVLLPQMQSDAFWLSGIHSGIAEMGDDVFLSRLPSLRGAFAEFSPADRQRLLQVCLSELDERGSNLDSSGASLSSIQEGDSAAITDELGRLREADLAGKSAIDAAYPECRDWLQSFRFDNQSPGEGAPPSISSKTSESSPSQAHRHNDELNLADRWRLIFGLPPESGTPLAMRCASSLDQLYGRGHGEGSRGGLANAPSGMGGGTEAPEPTTAQWAEDLEALFGSDLCQEVLGTAAGNGRSTAIELLDPDTVTPSLELLQQVLSLAGAMPESKVATLRRLARRLTEQLASELAVRLQPAMNGLSSPRPTRRRARKLNLPRTLRDNLANCHRRADGRATIVAEKLMFHSPSKRQMDWHVTFVVDVSASMSASVIYSALVAAVFDALPALSVRFLAFSTEVLDFSEQVADPLSLLLEVQVGGGTDIGLGLRAARAGVTVPSRSIVILVSDFEEGVSVGRMIAEVRELVDAGVKCLGLASLDDSGVARFHQGYAAMMAGAGMPVAAVSPEKLARWVGDQIRGTQQATNPSAGLGGIE</sequence>
<dbReference type="PANTHER" id="PTHR30634">
    <property type="entry name" value="OUTER MEMBRANE LOLAB LIPOPROTEIN INSERTION APPARATUS"/>
    <property type="match status" value="1"/>
</dbReference>
<feature type="region of interest" description="Disordered" evidence="1">
    <location>
        <begin position="129"/>
        <end position="148"/>
    </location>
</feature>
<dbReference type="EnsemblBacteria" id="CAD73950">
    <property type="protein sequence ID" value="CAD73950"/>
    <property type="gene ID" value="RB4715"/>
</dbReference>
<dbReference type="InterPro" id="IPR036465">
    <property type="entry name" value="vWFA_dom_sf"/>
</dbReference>
<dbReference type="PATRIC" id="fig|243090.15.peg.2218"/>
<dbReference type="Proteomes" id="UP000001025">
    <property type="component" value="Chromosome"/>
</dbReference>
<dbReference type="eggNOG" id="COG2304">
    <property type="taxonomic scope" value="Bacteria"/>
</dbReference>
<reference evidence="2 3" key="1">
    <citation type="journal article" date="2003" name="Proc. Natl. Acad. Sci. U.S.A.">
        <title>Complete genome sequence of the marine planctomycete Pirellula sp. strain 1.</title>
        <authorList>
            <person name="Gloeckner F.O."/>
            <person name="Kube M."/>
            <person name="Bauer M."/>
            <person name="Teeling H."/>
            <person name="Lombardot T."/>
            <person name="Ludwig W."/>
            <person name="Gade D."/>
            <person name="Beck A."/>
            <person name="Borzym K."/>
            <person name="Heitmann K."/>
            <person name="Rabus R."/>
            <person name="Schlesner H."/>
            <person name="Amann R."/>
            <person name="Reinhardt R."/>
        </authorList>
    </citation>
    <scope>NUCLEOTIDE SEQUENCE [LARGE SCALE GENOMIC DNA]</scope>
    <source>
        <strain evidence="3">DSM 10527 / NCIMB 13988 / SH1</strain>
    </source>
</reference>
<proteinExistence type="predicted"/>
<evidence type="ECO:0000256" key="1">
    <source>
        <dbReference type="SAM" id="MobiDB-lite"/>
    </source>
</evidence>
<feature type="region of interest" description="Disordered" evidence="1">
    <location>
        <begin position="875"/>
        <end position="903"/>
    </location>
</feature>
<dbReference type="InParanoid" id="Q7US47"/>
<keyword evidence="3" id="KW-1185">Reference proteome</keyword>
<dbReference type="OrthoDB" id="9768066at2"/>
<dbReference type="InterPro" id="IPR050458">
    <property type="entry name" value="LolB"/>
</dbReference>
<feature type="region of interest" description="Disordered" evidence="1">
    <location>
        <begin position="421"/>
        <end position="454"/>
    </location>
</feature>
<protein>
    <recommendedName>
        <fullName evidence="4">VWFA domain-containing protein</fullName>
    </recommendedName>
</protein>
<dbReference type="KEGG" id="rba:RB4715"/>
<feature type="compositionally biased region" description="Polar residues" evidence="1">
    <location>
        <begin position="431"/>
        <end position="444"/>
    </location>
</feature>
<evidence type="ECO:0000313" key="2">
    <source>
        <dbReference type="EMBL" id="CAD73950.1"/>
    </source>
</evidence>
<dbReference type="InterPro" id="IPR043737">
    <property type="entry name" value="DUF5682"/>
</dbReference>
<dbReference type="Gene3D" id="3.40.50.410">
    <property type="entry name" value="von Willebrand factor, type A domain"/>
    <property type="match status" value="1"/>
</dbReference>
<gene>
    <name evidence="2" type="ordered locus">RB4715</name>
</gene>
<organism evidence="2 3">
    <name type="scientific">Rhodopirellula baltica (strain DSM 10527 / NCIMB 13988 / SH1)</name>
    <dbReference type="NCBI Taxonomy" id="243090"/>
    <lineage>
        <taxon>Bacteria</taxon>
        <taxon>Pseudomonadati</taxon>
        <taxon>Planctomycetota</taxon>
        <taxon>Planctomycetia</taxon>
        <taxon>Pirellulales</taxon>
        <taxon>Pirellulaceae</taxon>
        <taxon>Rhodopirellula</taxon>
    </lineage>
</organism>
<feature type="region of interest" description="Disordered" evidence="1">
    <location>
        <begin position="942"/>
        <end position="967"/>
    </location>
</feature>
<name>Q7US47_RHOBA</name>
<dbReference type="Pfam" id="PF18934">
    <property type="entry name" value="DUF5682"/>
    <property type="match status" value="1"/>
</dbReference>
<dbReference type="SUPFAM" id="SSF53300">
    <property type="entry name" value="vWA-like"/>
    <property type="match status" value="1"/>
</dbReference>
<dbReference type="STRING" id="243090.RB4715"/>
<dbReference type="EMBL" id="BX294140">
    <property type="protein sequence ID" value="CAD73950.1"/>
    <property type="molecule type" value="Genomic_DNA"/>
</dbReference>
<dbReference type="InterPro" id="IPR008912">
    <property type="entry name" value="Uncharacterised_CoxE"/>
</dbReference>
<evidence type="ECO:0008006" key="4">
    <source>
        <dbReference type="Google" id="ProtNLM"/>
    </source>
</evidence>